<dbReference type="RefSeq" id="WP_260276807.1">
    <property type="nucleotide sequence ID" value="NZ_JANAVZ010000004.1"/>
</dbReference>
<keyword evidence="1" id="KW-0472">Membrane</keyword>
<accession>A0ABT2K8R2</accession>
<dbReference type="SUPFAM" id="SSF53474">
    <property type="entry name" value="alpha/beta-Hydrolases"/>
    <property type="match status" value="1"/>
</dbReference>
<organism evidence="2 3">
    <name type="scientific">Paracoccus maritimus</name>
    <dbReference type="NCBI Taxonomy" id="2933292"/>
    <lineage>
        <taxon>Bacteria</taxon>
        <taxon>Pseudomonadati</taxon>
        <taxon>Pseudomonadota</taxon>
        <taxon>Alphaproteobacteria</taxon>
        <taxon>Rhodobacterales</taxon>
        <taxon>Paracoccaceae</taxon>
        <taxon>Paracoccus</taxon>
    </lineage>
</organism>
<feature type="transmembrane region" description="Helical" evidence="1">
    <location>
        <begin position="324"/>
        <end position="340"/>
    </location>
</feature>
<keyword evidence="3" id="KW-1185">Reference proteome</keyword>
<feature type="transmembrane region" description="Helical" evidence="1">
    <location>
        <begin position="346"/>
        <end position="365"/>
    </location>
</feature>
<feature type="transmembrane region" description="Helical" evidence="1">
    <location>
        <begin position="481"/>
        <end position="502"/>
    </location>
</feature>
<feature type="transmembrane region" description="Helical" evidence="1">
    <location>
        <begin position="287"/>
        <end position="312"/>
    </location>
</feature>
<evidence type="ECO:0000313" key="3">
    <source>
        <dbReference type="Proteomes" id="UP001320702"/>
    </source>
</evidence>
<feature type="transmembrane region" description="Helical" evidence="1">
    <location>
        <begin position="440"/>
        <end position="460"/>
    </location>
</feature>
<evidence type="ECO:0000313" key="2">
    <source>
        <dbReference type="EMBL" id="MCT4332926.1"/>
    </source>
</evidence>
<comment type="caution">
    <text evidence="2">The sequence shown here is derived from an EMBL/GenBank/DDBJ whole genome shotgun (WGS) entry which is preliminary data.</text>
</comment>
<dbReference type="EMBL" id="JANAVZ010000004">
    <property type="protein sequence ID" value="MCT4332926.1"/>
    <property type="molecule type" value="Genomic_DNA"/>
</dbReference>
<feature type="transmembrane region" description="Helical" evidence="1">
    <location>
        <begin position="136"/>
        <end position="160"/>
    </location>
</feature>
<feature type="transmembrane region" description="Helical" evidence="1">
    <location>
        <begin position="385"/>
        <end position="408"/>
    </location>
</feature>
<feature type="transmembrane region" description="Helical" evidence="1">
    <location>
        <begin position="172"/>
        <end position="192"/>
    </location>
</feature>
<dbReference type="Proteomes" id="UP001320702">
    <property type="component" value="Unassembled WGS sequence"/>
</dbReference>
<evidence type="ECO:0000256" key="1">
    <source>
        <dbReference type="SAM" id="Phobius"/>
    </source>
</evidence>
<name>A0ABT2K8R2_9RHOB</name>
<keyword evidence="1" id="KW-1133">Transmembrane helix</keyword>
<keyword evidence="1" id="KW-0812">Transmembrane</keyword>
<gene>
    <name evidence="2" type="ORF">MU516_08590</name>
</gene>
<proteinExistence type="predicted"/>
<feature type="transmembrane region" description="Helical" evidence="1">
    <location>
        <begin position="204"/>
        <end position="227"/>
    </location>
</feature>
<dbReference type="InterPro" id="IPR029058">
    <property type="entry name" value="AB_hydrolase_fold"/>
</dbReference>
<sequence>MQRNLILVVHGIGEQTPGQTIDALTGGAIRELGLPGPVESRTEMIAEDRPGDRQLRLFPCHIRRTTLPAGHVGQAEEQEVLAGEVYWSDLSPAPRGAVATGLDLLRTVLTLGYLALDNVSQSVEPAHRWIRALVHLFVWIFYALIAPMNALLLLGSILMLTDSFIIRLGPDTLQGATLMAMLGAIAVALHLVWRYRLRRPESSYLERCFMAGIGGLGALTLIAGLMVRLALPDRPELAVIDLNNPQAYMPAIPREPPFWLDWLRKASCGSVDLTACWNPAYQDIAALLWAFTMLMALTWLAAVAVLLAMFVISAVTDLGGLRTAALAGVPLSVILAIQLSPDLPRLLLLLGLLIAAGAVFAAWVARQGGDALGRMTRLFGRRARIYLPICNAMLFLWMLISAAIWSIFAELIHKLDGPQGGQTLLSQLYADYSGLATSTMSYIVFGVAGLIVAGVVPLLIRQRRKEALALDPDSWLDVWCGRIILNPVLNLLLMFLILWIAFGGALQAVRTGFDVLGIAYRPWNSDTLIGGLIRFHETIKTYNPMAIALVGMAGVAAYRAADFVSSALGVARDISVYSARTLAYSPDTPEGRSAYASRQRIKARFHSVLAHLSRQYPHDRLIVIAHSQGTVIAARALQEVGPTETPTFLVTMGSPLTHIYGQYFANGFDMADLPRQTRRWINIYRCDDFVGTEVRLPGDKVENHRVAPGGHTGYWTDAHVWMTVRKILGITS</sequence>
<protein>
    <submittedName>
        <fullName evidence="2">Uncharacterized protein</fullName>
    </submittedName>
</protein>
<reference evidence="2 3" key="1">
    <citation type="submission" date="2022-04" db="EMBL/GenBank/DDBJ databases">
        <title>Paracoccus sp. YLB-12 draft genome sequence.</title>
        <authorList>
            <person name="Yu L."/>
        </authorList>
    </citation>
    <scope>NUCLEOTIDE SEQUENCE [LARGE SCALE GENOMIC DNA]</scope>
    <source>
        <strain evidence="2 3">YLB-12</strain>
    </source>
</reference>
<dbReference type="Gene3D" id="3.40.50.1820">
    <property type="entry name" value="alpha/beta hydrolase"/>
    <property type="match status" value="1"/>
</dbReference>